<dbReference type="AlphaFoldDB" id="A0ABD0THH0"/>
<dbReference type="EMBL" id="JBEDNZ010000004">
    <property type="protein sequence ID" value="KAL0848779.1"/>
    <property type="molecule type" value="Genomic_DNA"/>
</dbReference>
<sequence length="158" mass="18226">MFDNYPNHQANVEAANQTTNQKVLRFDRSYLKSLPGILKICQVVCNTLGFILIKVSTAFISPIFYNILYWVANIITLFLFLMYLFHFVEKYDRLPWHKYEFFFSGIVVLAYIGTSIFAATLAESTGYAVGFFGFCAIVAYTFDGYLKYKGWKRGLPPQ</sequence>
<evidence type="ECO:0000313" key="8">
    <source>
        <dbReference type="EMBL" id="KAL0848779.1"/>
    </source>
</evidence>
<dbReference type="InterPro" id="IPR050578">
    <property type="entry name" value="MARVEL-CKLF_proteins"/>
</dbReference>
<keyword evidence="2 5" id="KW-0812">Transmembrane</keyword>
<reference evidence="8 9" key="1">
    <citation type="submission" date="2024-06" db="EMBL/GenBank/DDBJ databases">
        <title>A chromosome-level genome assembly of beet webworm, Loxostege sticticalis.</title>
        <authorList>
            <person name="Zhang Y."/>
        </authorList>
    </citation>
    <scope>NUCLEOTIDE SEQUENCE [LARGE SCALE GENOMIC DNA]</scope>
    <source>
        <strain evidence="8">AQ028</strain>
        <tissue evidence="8">Male pupae</tissue>
    </source>
</reference>
<proteinExistence type="predicted"/>
<name>A0ABD0THH0_LOXSC</name>
<comment type="caution">
    <text evidence="8">The sequence shown here is derived from an EMBL/GenBank/DDBJ whole genome shotgun (WGS) entry which is preliminary data.</text>
</comment>
<evidence type="ECO:0000256" key="6">
    <source>
        <dbReference type="SAM" id="Phobius"/>
    </source>
</evidence>
<feature type="transmembrane region" description="Helical" evidence="6">
    <location>
        <begin position="100"/>
        <end position="121"/>
    </location>
</feature>
<accession>A0ABD0THH0</accession>
<evidence type="ECO:0000256" key="3">
    <source>
        <dbReference type="ARBA" id="ARBA00022989"/>
    </source>
</evidence>
<dbReference type="PANTHER" id="PTHR22776">
    <property type="entry name" value="MARVEL-CONTAINING POTENTIAL LIPID RAFT-ASSOCIATED PROTEIN"/>
    <property type="match status" value="1"/>
</dbReference>
<feature type="transmembrane region" description="Helical" evidence="6">
    <location>
        <begin position="127"/>
        <end position="146"/>
    </location>
</feature>
<protein>
    <recommendedName>
        <fullName evidence="7">MARVEL domain-containing protein</fullName>
    </recommendedName>
</protein>
<evidence type="ECO:0000259" key="7">
    <source>
        <dbReference type="PROSITE" id="PS51225"/>
    </source>
</evidence>
<keyword evidence="4 5" id="KW-0472">Membrane</keyword>
<evidence type="ECO:0000256" key="1">
    <source>
        <dbReference type="ARBA" id="ARBA00004141"/>
    </source>
</evidence>
<dbReference type="InterPro" id="IPR008253">
    <property type="entry name" value="Marvel"/>
</dbReference>
<evidence type="ECO:0000256" key="2">
    <source>
        <dbReference type="ARBA" id="ARBA00022692"/>
    </source>
</evidence>
<feature type="domain" description="MARVEL" evidence="7">
    <location>
        <begin position="30"/>
        <end position="152"/>
    </location>
</feature>
<dbReference type="Proteomes" id="UP001549921">
    <property type="component" value="Unassembled WGS sequence"/>
</dbReference>
<feature type="transmembrane region" description="Helical" evidence="6">
    <location>
        <begin position="37"/>
        <end position="61"/>
    </location>
</feature>
<dbReference type="PROSITE" id="PS51225">
    <property type="entry name" value="MARVEL"/>
    <property type="match status" value="1"/>
</dbReference>
<comment type="subcellular location">
    <subcellularLocation>
        <location evidence="1">Membrane</location>
        <topology evidence="1">Multi-pass membrane protein</topology>
    </subcellularLocation>
</comment>
<gene>
    <name evidence="8" type="ORF">ABMA28_013210</name>
</gene>
<keyword evidence="3 6" id="KW-1133">Transmembrane helix</keyword>
<organism evidence="8 9">
    <name type="scientific">Loxostege sticticalis</name>
    <name type="common">Beet webworm moth</name>
    <dbReference type="NCBI Taxonomy" id="481309"/>
    <lineage>
        <taxon>Eukaryota</taxon>
        <taxon>Metazoa</taxon>
        <taxon>Ecdysozoa</taxon>
        <taxon>Arthropoda</taxon>
        <taxon>Hexapoda</taxon>
        <taxon>Insecta</taxon>
        <taxon>Pterygota</taxon>
        <taxon>Neoptera</taxon>
        <taxon>Endopterygota</taxon>
        <taxon>Lepidoptera</taxon>
        <taxon>Glossata</taxon>
        <taxon>Ditrysia</taxon>
        <taxon>Pyraloidea</taxon>
        <taxon>Crambidae</taxon>
        <taxon>Pyraustinae</taxon>
        <taxon>Loxostege</taxon>
    </lineage>
</organism>
<evidence type="ECO:0000256" key="4">
    <source>
        <dbReference type="ARBA" id="ARBA00023136"/>
    </source>
</evidence>
<evidence type="ECO:0000313" key="9">
    <source>
        <dbReference type="Proteomes" id="UP001549921"/>
    </source>
</evidence>
<evidence type="ECO:0000256" key="5">
    <source>
        <dbReference type="PROSITE-ProRule" id="PRU00581"/>
    </source>
</evidence>
<dbReference type="GO" id="GO:0016020">
    <property type="term" value="C:membrane"/>
    <property type="evidence" value="ECO:0007669"/>
    <property type="project" value="UniProtKB-SubCell"/>
</dbReference>
<dbReference type="PANTHER" id="PTHR22776:SF49">
    <property type="entry name" value="MARVEL DOMAIN-CONTAINING PROTEIN"/>
    <property type="match status" value="1"/>
</dbReference>
<feature type="transmembrane region" description="Helical" evidence="6">
    <location>
        <begin position="67"/>
        <end position="88"/>
    </location>
</feature>